<dbReference type="Gene3D" id="1.20.1250.20">
    <property type="entry name" value="MFS general substrate transporter like domains"/>
    <property type="match status" value="2"/>
</dbReference>
<dbReference type="Proteomes" id="UP000585474">
    <property type="component" value="Unassembled WGS sequence"/>
</dbReference>
<dbReference type="InterPro" id="IPR036259">
    <property type="entry name" value="MFS_trans_sf"/>
</dbReference>
<evidence type="ECO:0000256" key="5">
    <source>
        <dbReference type="ARBA" id="ARBA00023136"/>
    </source>
</evidence>
<dbReference type="EMBL" id="BJWL01000442">
    <property type="protein sequence ID" value="GFS44906.1"/>
    <property type="molecule type" value="Genomic_DNA"/>
</dbReference>
<name>A0A7J0DY75_9ERIC</name>
<protein>
    <submittedName>
        <fullName evidence="9">Major facilitator superfamily protein</fullName>
    </submittedName>
</protein>
<keyword evidence="4 8" id="KW-1133">Transmembrane helix</keyword>
<evidence type="ECO:0000313" key="9">
    <source>
        <dbReference type="EMBL" id="GFS44906.1"/>
    </source>
</evidence>
<feature type="transmembrane region" description="Helical" evidence="8">
    <location>
        <begin position="274"/>
        <end position="293"/>
    </location>
</feature>
<feature type="transmembrane region" description="Helical" evidence="8">
    <location>
        <begin position="457"/>
        <end position="477"/>
    </location>
</feature>
<evidence type="ECO:0000256" key="8">
    <source>
        <dbReference type="SAM" id="Phobius"/>
    </source>
</evidence>
<dbReference type="SUPFAM" id="SSF103473">
    <property type="entry name" value="MFS general substrate transporter"/>
    <property type="match status" value="2"/>
</dbReference>
<dbReference type="GO" id="GO:0022857">
    <property type="term" value="F:transmembrane transporter activity"/>
    <property type="evidence" value="ECO:0007669"/>
    <property type="project" value="InterPro"/>
</dbReference>
<comment type="similarity">
    <text evidence="6">Belongs to the major facilitator superfamily. Phosphate:H(+) symporter (TC 2.A.1.9) family.</text>
</comment>
<comment type="caution">
    <text evidence="9">The sequence shown here is derived from an EMBL/GenBank/DDBJ whole genome shotgun (WGS) entry which is preliminary data.</text>
</comment>
<sequence length="661" mass="72295">MIAHSSLLSIDSSKVMLALTWMVAMLGNHLDRALAQGPQNLLHSDNSAYVACPSKARAASSVGFMRRSSVEALSDIGSLRARAITIAKILLYRKLDKVTVSELGQGASVSGNPEAHQGTEANEAFEKLASFGLLPNMILYLMNEYHMDMATGSNIIFFWSAATNFLPVIGAVIADSSVGRFRMIGFGSIISLVGMFILWLTAMIPQAKPPPCDQSISHCISPTTFQLILLWSSFFLMSVGAGGCRSSCLAFGADQIVNHDKLKKGRALETYFSWYYVSATVSVLVAMTCVVYIQENIGWEVGFGVPVVLMLLSVVPFYLASPLYIKLKPKSGLITGIVQVIVAAYRNRHFVLSSSQRTDALYHYIKGSMLVVPTEKLSLHNQRSPPRLDRRRTGFKPMEPLHGRPSRGAKSTNQGNPNVVDWDHADDGRQSDFSGPPGLVHGPTHITSTFEIPAGSFSVFLLISLTLWISLYDRLILPLSSKIMKKPVRLTTKQRMGIGLFFSSLSMVVAALVESIRRARATKGHSGDLLSPIAMSALWLVPQCCLSGLGDAFNVVGQNEFYFSEFPRSMSSIAANLFGVGMGAANLLSSFIMSTVNDLTRRGGRESWVSSDINKGHLDYYYWVLAGLSLVNILYFVVCSWAYGPCEGEEGKGCWVEEREG</sequence>
<evidence type="ECO:0000256" key="6">
    <source>
        <dbReference type="ARBA" id="ARBA00044504"/>
    </source>
</evidence>
<reference evidence="10" key="1">
    <citation type="submission" date="2019-07" db="EMBL/GenBank/DDBJ databases">
        <title>De Novo Assembly of kiwifruit Actinidia rufa.</title>
        <authorList>
            <person name="Sugita-Konishi S."/>
            <person name="Sato K."/>
            <person name="Mori E."/>
            <person name="Abe Y."/>
            <person name="Kisaki G."/>
            <person name="Hamano K."/>
            <person name="Suezawa K."/>
            <person name="Otani M."/>
            <person name="Fukuda T."/>
            <person name="Manabe T."/>
            <person name="Gomi K."/>
            <person name="Tabuchi M."/>
            <person name="Akimitsu K."/>
            <person name="Kataoka I."/>
        </authorList>
    </citation>
    <scope>NUCLEOTIDE SEQUENCE [LARGE SCALE GENOMIC DNA]</scope>
    <source>
        <strain evidence="10">cv. Fuchu</strain>
    </source>
</reference>
<evidence type="ECO:0000256" key="7">
    <source>
        <dbReference type="SAM" id="MobiDB-lite"/>
    </source>
</evidence>
<organism evidence="9 10">
    <name type="scientific">Actinidia rufa</name>
    <dbReference type="NCBI Taxonomy" id="165716"/>
    <lineage>
        <taxon>Eukaryota</taxon>
        <taxon>Viridiplantae</taxon>
        <taxon>Streptophyta</taxon>
        <taxon>Embryophyta</taxon>
        <taxon>Tracheophyta</taxon>
        <taxon>Spermatophyta</taxon>
        <taxon>Magnoliopsida</taxon>
        <taxon>eudicotyledons</taxon>
        <taxon>Gunneridae</taxon>
        <taxon>Pentapetalae</taxon>
        <taxon>asterids</taxon>
        <taxon>Ericales</taxon>
        <taxon>Actinidiaceae</taxon>
        <taxon>Actinidia</taxon>
    </lineage>
</organism>
<evidence type="ECO:0000313" key="10">
    <source>
        <dbReference type="Proteomes" id="UP000585474"/>
    </source>
</evidence>
<dbReference type="GO" id="GO:0016020">
    <property type="term" value="C:membrane"/>
    <property type="evidence" value="ECO:0007669"/>
    <property type="project" value="UniProtKB-SubCell"/>
</dbReference>
<comment type="subcellular location">
    <subcellularLocation>
        <location evidence="1">Membrane</location>
        <topology evidence="1">Multi-pass membrane protein</topology>
    </subcellularLocation>
</comment>
<keyword evidence="10" id="KW-1185">Reference proteome</keyword>
<feature type="transmembrane region" description="Helical" evidence="8">
    <location>
        <begin position="155"/>
        <end position="174"/>
    </location>
</feature>
<feature type="transmembrane region" description="Helical" evidence="8">
    <location>
        <begin position="573"/>
        <end position="599"/>
    </location>
</feature>
<evidence type="ECO:0000256" key="3">
    <source>
        <dbReference type="ARBA" id="ARBA00022692"/>
    </source>
</evidence>
<accession>A0A7J0DY75</accession>
<feature type="transmembrane region" description="Helical" evidence="8">
    <location>
        <begin position="186"/>
        <end position="207"/>
    </location>
</feature>
<feature type="region of interest" description="Disordered" evidence="7">
    <location>
        <begin position="378"/>
        <end position="438"/>
    </location>
</feature>
<keyword evidence="3 8" id="KW-0812">Transmembrane</keyword>
<proteinExistence type="inferred from homology"/>
<feature type="transmembrane region" description="Helical" evidence="8">
    <location>
        <begin position="299"/>
        <end position="320"/>
    </location>
</feature>
<evidence type="ECO:0000256" key="4">
    <source>
        <dbReference type="ARBA" id="ARBA00022989"/>
    </source>
</evidence>
<feature type="transmembrane region" description="Helical" evidence="8">
    <location>
        <begin position="227"/>
        <end position="253"/>
    </location>
</feature>
<dbReference type="InterPro" id="IPR000109">
    <property type="entry name" value="POT_fam"/>
</dbReference>
<dbReference type="CDD" id="cd17416">
    <property type="entry name" value="MFS_NPF1_2"/>
    <property type="match status" value="1"/>
</dbReference>
<evidence type="ECO:0000256" key="1">
    <source>
        <dbReference type="ARBA" id="ARBA00004141"/>
    </source>
</evidence>
<feature type="transmembrane region" description="Helical" evidence="8">
    <location>
        <begin position="497"/>
        <end position="517"/>
    </location>
</feature>
<gene>
    <name evidence="9" type="ORF">Acr_00g0092770</name>
</gene>
<dbReference type="OrthoDB" id="8904098at2759"/>
<dbReference type="AlphaFoldDB" id="A0A7J0DY75"/>
<feature type="compositionally biased region" description="Basic and acidic residues" evidence="7">
    <location>
        <begin position="421"/>
        <end position="430"/>
    </location>
</feature>
<dbReference type="PANTHER" id="PTHR11654">
    <property type="entry name" value="OLIGOPEPTIDE TRANSPORTER-RELATED"/>
    <property type="match status" value="1"/>
</dbReference>
<keyword evidence="5 8" id="KW-0472">Membrane</keyword>
<feature type="transmembrane region" description="Helical" evidence="8">
    <location>
        <begin position="620"/>
        <end position="643"/>
    </location>
</feature>
<comment type="similarity">
    <text evidence="2">Belongs to the major facilitator superfamily. Proton-dependent oligopeptide transporter (POT/PTR) (TC 2.A.17) family.</text>
</comment>
<dbReference type="Pfam" id="PF00854">
    <property type="entry name" value="PTR2"/>
    <property type="match status" value="2"/>
</dbReference>
<evidence type="ECO:0000256" key="2">
    <source>
        <dbReference type="ARBA" id="ARBA00005982"/>
    </source>
</evidence>